<sequence>MQIDPAERSATVLAIASIGGHWVELQRLSPLFKEHDVTYISNTRNMDTKVKGSKHYYVPDANKDRKLDLIKCFFAVLRRVILLKPRVVITTGAAPGLMGIVVGKILGAKTIWIDSIANVEKLSLSGRIALKVADRVYTQWEHLSNDKIVYSGNLL</sequence>
<dbReference type="OrthoDB" id="555447at2"/>
<keyword evidence="2" id="KW-0812">Transmembrane</keyword>
<dbReference type="Pfam" id="PF08660">
    <property type="entry name" value="Alg14"/>
    <property type="match status" value="1"/>
</dbReference>
<evidence type="ECO:0000313" key="6">
    <source>
        <dbReference type="EMBL" id="RFZ95820.1"/>
    </source>
</evidence>
<dbReference type="GO" id="GO:0004577">
    <property type="term" value="F:N-acetylglucosaminyldiphosphodolichol N-acetylglucosaminyltransferase activity"/>
    <property type="evidence" value="ECO:0007669"/>
    <property type="project" value="TreeGrafter"/>
</dbReference>
<keyword evidence="5" id="KW-0472">Membrane</keyword>
<proteinExistence type="predicted"/>
<protein>
    <submittedName>
        <fullName evidence="6">Oligosaccharide biosynthesis protein Alg14</fullName>
    </submittedName>
</protein>
<name>A0A372P0D7_9SPHI</name>
<dbReference type="Proteomes" id="UP000264217">
    <property type="component" value="Unassembled WGS sequence"/>
</dbReference>
<evidence type="ECO:0000256" key="4">
    <source>
        <dbReference type="ARBA" id="ARBA00022989"/>
    </source>
</evidence>
<dbReference type="Gene3D" id="3.40.50.2000">
    <property type="entry name" value="Glycogen Phosphorylase B"/>
    <property type="match status" value="1"/>
</dbReference>
<accession>A0A372P0D7</accession>
<dbReference type="PANTHER" id="PTHR12154">
    <property type="entry name" value="GLYCOSYL TRANSFERASE-RELATED"/>
    <property type="match status" value="1"/>
</dbReference>
<dbReference type="InterPro" id="IPR013969">
    <property type="entry name" value="Oligosacch_biosynth_Alg14"/>
</dbReference>
<organism evidence="6 7">
    <name type="scientific">Mucilaginibacter conchicola</name>
    <dbReference type="NCBI Taxonomy" id="2303333"/>
    <lineage>
        <taxon>Bacteria</taxon>
        <taxon>Pseudomonadati</taxon>
        <taxon>Bacteroidota</taxon>
        <taxon>Sphingobacteriia</taxon>
        <taxon>Sphingobacteriales</taxon>
        <taxon>Sphingobacteriaceae</taxon>
        <taxon>Mucilaginibacter</taxon>
    </lineage>
</organism>
<reference evidence="6 7" key="1">
    <citation type="submission" date="2018-08" db="EMBL/GenBank/DDBJ databases">
        <title>Mucilaginibacter sp. MYSH2.</title>
        <authorList>
            <person name="Seo T."/>
        </authorList>
    </citation>
    <scope>NUCLEOTIDE SEQUENCE [LARGE SCALE GENOMIC DNA]</scope>
    <source>
        <strain evidence="6 7">MYSH2</strain>
    </source>
</reference>
<evidence type="ECO:0000313" key="7">
    <source>
        <dbReference type="Proteomes" id="UP000264217"/>
    </source>
</evidence>
<dbReference type="SUPFAM" id="SSF53756">
    <property type="entry name" value="UDP-Glycosyltransferase/glycogen phosphorylase"/>
    <property type="match status" value="1"/>
</dbReference>
<comment type="caution">
    <text evidence="6">The sequence shown here is derived from an EMBL/GenBank/DDBJ whole genome shotgun (WGS) entry which is preliminary data.</text>
</comment>
<evidence type="ECO:0000256" key="5">
    <source>
        <dbReference type="ARBA" id="ARBA00023136"/>
    </source>
</evidence>
<keyword evidence="4" id="KW-1133">Transmembrane helix</keyword>
<keyword evidence="7" id="KW-1185">Reference proteome</keyword>
<dbReference type="PANTHER" id="PTHR12154:SF4">
    <property type="entry name" value="UDP-N-ACETYLGLUCOSAMINE TRANSFERASE SUBUNIT ALG14 HOMOLOG"/>
    <property type="match status" value="1"/>
</dbReference>
<dbReference type="GO" id="GO:0006488">
    <property type="term" value="P:dolichol-linked oligosaccharide biosynthetic process"/>
    <property type="evidence" value="ECO:0007669"/>
    <property type="project" value="InterPro"/>
</dbReference>
<dbReference type="AlphaFoldDB" id="A0A372P0D7"/>
<keyword evidence="3" id="KW-0256">Endoplasmic reticulum</keyword>
<evidence type="ECO:0000256" key="1">
    <source>
        <dbReference type="ARBA" id="ARBA00004389"/>
    </source>
</evidence>
<dbReference type="EMBL" id="QWDC01000001">
    <property type="protein sequence ID" value="RFZ95820.1"/>
    <property type="molecule type" value="Genomic_DNA"/>
</dbReference>
<evidence type="ECO:0000256" key="3">
    <source>
        <dbReference type="ARBA" id="ARBA00022824"/>
    </source>
</evidence>
<gene>
    <name evidence="6" type="ORF">D0C36_04725</name>
</gene>
<evidence type="ECO:0000256" key="2">
    <source>
        <dbReference type="ARBA" id="ARBA00022692"/>
    </source>
</evidence>
<comment type="subcellular location">
    <subcellularLocation>
        <location evidence="1">Endoplasmic reticulum membrane</location>
        <topology evidence="1">Single-pass membrane protein</topology>
    </subcellularLocation>
</comment>